<dbReference type="InterPro" id="IPR036890">
    <property type="entry name" value="HATPase_C_sf"/>
</dbReference>
<comment type="subcellular location">
    <subcellularLocation>
        <location evidence="2">Cell membrane</location>
    </subcellularLocation>
</comment>
<keyword evidence="5" id="KW-0808">Transferase</keyword>
<dbReference type="RefSeq" id="WP_164312521.1">
    <property type="nucleotide sequence ID" value="NZ_JAAGLU010000003.1"/>
</dbReference>
<keyword evidence="7" id="KW-0418">Kinase</keyword>
<dbReference type="SMART" id="SM00304">
    <property type="entry name" value="HAMP"/>
    <property type="match status" value="1"/>
</dbReference>
<feature type="domain" description="HAMP" evidence="14">
    <location>
        <begin position="202"/>
        <end position="255"/>
    </location>
</feature>
<evidence type="ECO:0000256" key="6">
    <source>
        <dbReference type="ARBA" id="ARBA00022692"/>
    </source>
</evidence>
<dbReference type="SUPFAM" id="SSF158472">
    <property type="entry name" value="HAMP domain-like"/>
    <property type="match status" value="1"/>
</dbReference>
<dbReference type="Pfam" id="PF00672">
    <property type="entry name" value="HAMP"/>
    <property type="match status" value="1"/>
</dbReference>
<dbReference type="PRINTS" id="PR00344">
    <property type="entry name" value="BCTRLSENSOR"/>
</dbReference>
<name>A0A6B3BH62_9ACTN</name>
<dbReference type="Pfam" id="PF02518">
    <property type="entry name" value="HATPase_c"/>
    <property type="match status" value="1"/>
</dbReference>
<dbReference type="EMBL" id="JAAGLU010000003">
    <property type="protein sequence ID" value="NEC85051.1"/>
    <property type="molecule type" value="Genomic_DNA"/>
</dbReference>
<dbReference type="GO" id="GO:0000155">
    <property type="term" value="F:phosphorelay sensor kinase activity"/>
    <property type="evidence" value="ECO:0007669"/>
    <property type="project" value="InterPro"/>
</dbReference>
<gene>
    <name evidence="15" type="ORF">G3I71_04065</name>
</gene>
<evidence type="ECO:0000256" key="10">
    <source>
        <dbReference type="ARBA" id="ARBA00023136"/>
    </source>
</evidence>
<comment type="caution">
    <text evidence="15">The sequence shown here is derived from an EMBL/GenBank/DDBJ whole genome shotgun (WGS) entry which is preliminary data.</text>
</comment>
<dbReference type="CDD" id="cd00082">
    <property type="entry name" value="HisKA"/>
    <property type="match status" value="1"/>
</dbReference>
<evidence type="ECO:0000259" key="13">
    <source>
        <dbReference type="PROSITE" id="PS50109"/>
    </source>
</evidence>
<evidence type="ECO:0000256" key="5">
    <source>
        <dbReference type="ARBA" id="ARBA00022679"/>
    </source>
</evidence>
<dbReference type="Gene3D" id="3.30.565.10">
    <property type="entry name" value="Histidine kinase-like ATPase, C-terminal domain"/>
    <property type="match status" value="1"/>
</dbReference>
<dbReference type="InterPro" id="IPR050428">
    <property type="entry name" value="TCS_sensor_his_kinase"/>
</dbReference>
<dbReference type="CDD" id="cd06225">
    <property type="entry name" value="HAMP"/>
    <property type="match status" value="1"/>
</dbReference>
<keyword evidence="4" id="KW-0597">Phosphoprotein</keyword>
<organism evidence="15">
    <name type="scientific">Streptomyces sp. SID12501</name>
    <dbReference type="NCBI Taxonomy" id="2706042"/>
    <lineage>
        <taxon>Bacteria</taxon>
        <taxon>Bacillati</taxon>
        <taxon>Actinomycetota</taxon>
        <taxon>Actinomycetes</taxon>
        <taxon>Kitasatosporales</taxon>
        <taxon>Streptomycetaceae</taxon>
        <taxon>Streptomyces</taxon>
    </lineage>
</organism>
<dbReference type="EC" id="2.7.13.3" evidence="3"/>
<evidence type="ECO:0000256" key="3">
    <source>
        <dbReference type="ARBA" id="ARBA00012438"/>
    </source>
</evidence>
<accession>A0A6B3BH62</accession>
<dbReference type="SMART" id="SM00387">
    <property type="entry name" value="HATPase_c"/>
    <property type="match status" value="1"/>
</dbReference>
<dbReference type="InterPro" id="IPR003661">
    <property type="entry name" value="HisK_dim/P_dom"/>
</dbReference>
<reference evidence="15" key="1">
    <citation type="submission" date="2020-01" db="EMBL/GenBank/DDBJ databases">
        <title>Insect and environment-associated Actinomycetes.</title>
        <authorList>
            <person name="Currrie C."/>
            <person name="Chevrette M."/>
            <person name="Carlson C."/>
            <person name="Stubbendieck R."/>
            <person name="Wendt-Pienkowski E."/>
        </authorList>
    </citation>
    <scope>NUCLEOTIDE SEQUENCE</scope>
    <source>
        <strain evidence="15">SID12501</strain>
    </source>
</reference>
<keyword evidence="8 12" id="KW-1133">Transmembrane helix</keyword>
<dbReference type="CDD" id="cd00075">
    <property type="entry name" value="HATPase"/>
    <property type="match status" value="1"/>
</dbReference>
<feature type="region of interest" description="Disordered" evidence="11">
    <location>
        <begin position="63"/>
        <end position="92"/>
    </location>
</feature>
<dbReference type="PANTHER" id="PTHR45436:SF5">
    <property type="entry name" value="SENSOR HISTIDINE KINASE TRCS"/>
    <property type="match status" value="1"/>
</dbReference>
<evidence type="ECO:0000256" key="12">
    <source>
        <dbReference type="SAM" id="Phobius"/>
    </source>
</evidence>
<evidence type="ECO:0000256" key="8">
    <source>
        <dbReference type="ARBA" id="ARBA00022989"/>
    </source>
</evidence>
<evidence type="ECO:0000256" key="1">
    <source>
        <dbReference type="ARBA" id="ARBA00000085"/>
    </source>
</evidence>
<dbReference type="GO" id="GO:0005886">
    <property type="term" value="C:plasma membrane"/>
    <property type="evidence" value="ECO:0007669"/>
    <property type="project" value="UniProtKB-SubCell"/>
</dbReference>
<dbReference type="AlphaFoldDB" id="A0A6B3BH62"/>
<dbReference type="InterPro" id="IPR003660">
    <property type="entry name" value="HAMP_dom"/>
</dbReference>
<evidence type="ECO:0000256" key="11">
    <source>
        <dbReference type="SAM" id="MobiDB-lite"/>
    </source>
</evidence>
<feature type="transmembrane region" description="Helical" evidence="12">
    <location>
        <begin position="182"/>
        <end position="201"/>
    </location>
</feature>
<dbReference type="Gene3D" id="1.10.287.130">
    <property type="match status" value="1"/>
</dbReference>
<evidence type="ECO:0000259" key="14">
    <source>
        <dbReference type="PROSITE" id="PS50885"/>
    </source>
</evidence>
<keyword evidence="6 12" id="KW-0812">Transmembrane</keyword>
<dbReference type="InterPro" id="IPR036097">
    <property type="entry name" value="HisK_dim/P_sf"/>
</dbReference>
<protein>
    <recommendedName>
        <fullName evidence="3">histidine kinase</fullName>
        <ecNumber evidence="3">2.7.13.3</ecNumber>
    </recommendedName>
</protein>
<dbReference type="Pfam" id="PF00512">
    <property type="entry name" value="HisKA"/>
    <property type="match status" value="1"/>
</dbReference>
<dbReference type="PROSITE" id="PS50885">
    <property type="entry name" value="HAMP"/>
    <property type="match status" value="1"/>
</dbReference>
<proteinExistence type="predicted"/>
<keyword evidence="9" id="KW-0902">Two-component regulatory system</keyword>
<evidence type="ECO:0000256" key="2">
    <source>
        <dbReference type="ARBA" id="ARBA00004236"/>
    </source>
</evidence>
<feature type="domain" description="Histidine kinase" evidence="13">
    <location>
        <begin position="263"/>
        <end position="469"/>
    </location>
</feature>
<evidence type="ECO:0000256" key="4">
    <source>
        <dbReference type="ARBA" id="ARBA00022553"/>
    </source>
</evidence>
<dbReference type="SUPFAM" id="SSF55874">
    <property type="entry name" value="ATPase domain of HSP90 chaperone/DNA topoisomerase II/histidine kinase"/>
    <property type="match status" value="1"/>
</dbReference>
<dbReference type="InterPro" id="IPR005467">
    <property type="entry name" value="His_kinase_dom"/>
</dbReference>
<evidence type="ECO:0000256" key="9">
    <source>
        <dbReference type="ARBA" id="ARBA00023012"/>
    </source>
</evidence>
<keyword evidence="10 12" id="KW-0472">Membrane</keyword>
<comment type="catalytic activity">
    <reaction evidence="1">
        <text>ATP + protein L-histidine = ADP + protein N-phospho-L-histidine.</text>
        <dbReference type="EC" id="2.7.13.3"/>
    </reaction>
</comment>
<evidence type="ECO:0000313" key="15">
    <source>
        <dbReference type="EMBL" id="NEC85051.1"/>
    </source>
</evidence>
<dbReference type="Gene3D" id="6.10.340.10">
    <property type="match status" value="1"/>
</dbReference>
<dbReference type="PANTHER" id="PTHR45436">
    <property type="entry name" value="SENSOR HISTIDINE KINASE YKOH"/>
    <property type="match status" value="1"/>
</dbReference>
<dbReference type="PROSITE" id="PS50109">
    <property type="entry name" value="HIS_KIN"/>
    <property type="match status" value="1"/>
</dbReference>
<dbReference type="InterPro" id="IPR004358">
    <property type="entry name" value="Sig_transdc_His_kin-like_C"/>
</dbReference>
<sequence length="483" mass="51502">MRLRSLRVRFEPSLCLRFALAFAVVGAVVATVVGRLSYCAASDRIMAEIDNTLRSATVAAAGDQDRALPGSGTPAPTLDLYPGTDQPGPGDEGVRTVITRAVGQDGTATHLSGPTVRLPVSDTMRTLAVSGTTGQTDITEVKVGVRTFRLLSTALGGDRGALQAAVHIDQTHRVLGGLAREIAGASLAVMLVAAGVGWALARRITRRLELLARVAEKISVDGRADGAILADGRDEVGRLSASFGRMLDRLAAAREAQERLVQDAAHELRTPLTSLRTNASVLRRVTELSPYARDRLLDDVEGETAELGQLVDELVELAMARDREEPEEPVELSALARRAAQRVHRRTGCFVLLDVDDSVVMGRRQGLERAVGNLLENAVKFDPDGDDPIEVHVRQGRITVRDHGPGIDAADAERVFDRFYRADTARSLPGSGLGLAIVRDVAEAHGGTVFARTRPGGGAEVGFTLDRARVRGPETPGAKPRGT</sequence>
<dbReference type="SMART" id="SM00388">
    <property type="entry name" value="HisKA"/>
    <property type="match status" value="1"/>
</dbReference>
<dbReference type="InterPro" id="IPR003594">
    <property type="entry name" value="HATPase_dom"/>
</dbReference>
<evidence type="ECO:0000256" key="7">
    <source>
        <dbReference type="ARBA" id="ARBA00022777"/>
    </source>
</evidence>
<dbReference type="SUPFAM" id="SSF47384">
    <property type="entry name" value="Homodimeric domain of signal transducing histidine kinase"/>
    <property type="match status" value="1"/>
</dbReference>